<comment type="caution">
    <text evidence="1">The sequence shown here is derived from an EMBL/GenBank/DDBJ whole genome shotgun (WGS) entry which is preliminary data.</text>
</comment>
<organism evidence="1 2">
    <name type="scientific">Caerostris extrusa</name>
    <name type="common">Bark spider</name>
    <name type="synonym">Caerostris bankana</name>
    <dbReference type="NCBI Taxonomy" id="172846"/>
    <lineage>
        <taxon>Eukaryota</taxon>
        <taxon>Metazoa</taxon>
        <taxon>Ecdysozoa</taxon>
        <taxon>Arthropoda</taxon>
        <taxon>Chelicerata</taxon>
        <taxon>Arachnida</taxon>
        <taxon>Araneae</taxon>
        <taxon>Araneomorphae</taxon>
        <taxon>Entelegynae</taxon>
        <taxon>Araneoidea</taxon>
        <taxon>Araneidae</taxon>
        <taxon>Caerostris</taxon>
    </lineage>
</organism>
<evidence type="ECO:0000313" key="1">
    <source>
        <dbReference type="EMBL" id="GIY00964.1"/>
    </source>
</evidence>
<gene>
    <name evidence="1" type="ORF">CEXT_606051</name>
</gene>
<dbReference type="Proteomes" id="UP001054945">
    <property type="component" value="Unassembled WGS sequence"/>
</dbReference>
<evidence type="ECO:0000313" key="2">
    <source>
        <dbReference type="Proteomes" id="UP001054945"/>
    </source>
</evidence>
<reference evidence="1 2" key="1">
    <citation type="submission" date="2021-06" db="EMBL/GenBank/DDBJ databases">
        <title>Caerostris extrusa draft genome.</title>
        <authorList>
            <person name="Kono N."/>
            <person name="Arakawa K."/>
        </authorList>
    </citation>
    <scope>NUCLEOTIDE SEQUENCE [LARGE SCALE GENOMIC DNA]</scope>
</reference>
<keyword evidence="2" id="KW-1185">Reference proteome</keyword>
<accession>A0AAV4PV81</accession>
<dbReference type="AlphaFoldDB" id="A0AAV4PV81"/>
<dbReference type="EMBL" id="BPLR01005242">
    <property type="protein sequence ID" value="GIY00964.1"/>
    <property type="molecule type" value="Genomic_DNA"/>
</dbReference>
<proteinExistence type="predicted"/>
<sequence length="106" mass="12177">MESRDGSSPSNGGPPFAFVEGLLMLLKCWGHSLLQLHPYLRIDCICWLLSKIGNVYYSAGERWNCVILDQIWPNDDCDMQMDRSVRCRHCQPLLPVVVEYLSMQCI</sequence>
<protein>
    <submittedName>
        <fullName evidence="1">Uncharacterized protein</fullName>
    </submittedName>
</protein>
<name>A0AAV4PV81_CAEEX</name>